<dbReference type="Proteomes" id="UP000800200">
    <property type="component" value="Unassembled WGS sequence"/>
</dbReference>
<accession>A0A6A6E2V9</accession>
<reference evidence="1" key="1">
    <citation type="journal article" date="2020" name="Stud. Mycol.">
        <title>101 Dothideomycetes genomes: a test case for predicting lifestyles and emergence of pathogens.</title>
        <authorList>
            <person name="Haridas S."/>
            <person name="Albert R."/>
            <person name="Binder M."/>
            <person name="Bloem J."/>
            <person name="Labutti K."/>
            <person name="Salamov A."/>
            <person name="Andreopoulos B."/>
            <person name="Baker S."/>
            <person name="Barry K."/>
            <person name="Bills G."/>
            <person name="Bluhm B."/>
            <person name="Cannon C."/>
            <person name="Castanera R."/>
            <person name="Culley D."/>
            <person name="Daum C."/>
            <person name="Ezra D."/>
            <person name="Gonzalez J."/>
            <person name="Henrissat B."/>
            <person name="Kuo A."/>
            <person name="Liang C."/>
            <person name="Lipzen A."/>
            <person name="Lutzoni F."/>
            <person name="Magnuson J."/>
            <person name="Mondo S."/>
            <person name="Nolan M."/>
            <person name="Ohm R."/>
            <person name="Pangilinan J."/>
            <person name="Park H.-J."/>
            <person name="Ramirez L."/>
            <person name="Alfaro M."/>
            <person name="Sun H."/>
            <person name="Tritt A."/>
            <person name="Yoshinaga Y."/>
            <person name="Zwiers L.-H."/>
            <person name="Turgeon B."/>
            <person name="Goodwin S."/>
            <person name="Spatafora J."/>
            <person name="Crous P."/>
            <person name="Grigoriev I."/>
        </authorList>
    </citation>
    <scope>NUCLEOTIDE SEQUENCE</scope>
    <source>
        <strain evidence="1">CBS 207.26</strain>
    </source>
</reference>
<evidence type="ECO:0000313" key="2">
    <source>
        <dbReference type="Proteomes" id="UP000800200"/>
    </source>
</evidence>
<organism evidence="1 2">
    <name type="scientific">Zopfia rhizophila CBS 207.26</name>
    <dbReference type="NCBI Taxonomy" id="1314779"/>
    <lineage>
        <taxon>Eukaryota</taxon>
        <taxon>Fungi</taxon>
        <taxon>Dikarya</taxon>
        <taxon>Ascomycota</taxon>
        <taxon>Pezizomycotina</taxon>
        <taxon>Dothideomycetes</taxon>
        <taxon>Dothideomycetes incertae sedis</taxon>
        <taxon>Zopfiaceae</taxon>
        <taxon>Zopfia</taxon>
    </lineage>
</organism>
<dbReference type="AlphaFoldDB" id="A0A6A6E2V9"/>
<gene>
    <name evidence="1" type="ORF">K469DRAFT_687524</name>
</gene>
<protein>
    <submittedName>
        <fullName evidence="1">Uncharacterized protein</fullName>
    </submittedName>
</protein>
<dbReference type="EMBL" id="ML994631">
    <property type="protein sequence ID" value="KAF2186134.1"/>
    <property type="molecule type" value="Genomic_DNA"/>
</dbReference>
<name>A0A6A6E2V9_9PEZI</name>
<keyword evidence="2" id="KW-1185">Reference proteome</keyword>
<sequence length="176" mass="20040">MESFPAIGVERAIEYRQLVGSAAELSRLFVLGDGESEHCSESWSAGSLGLHLEQMMKLVEMEVGYLRVLNDVLWRLRRKCGGDKVDPEERVLQWSARCSEYVELARLNLGKVRAQLDKERVDLKVVEGFCDFIVVNFIRFIVTLNGVDLCVYSERSVVYEYQISKLPGSIQRGFLS</sequence>
<evidence type="ECO:0000313" key="1">
    <source>
        <dbReference type="EMBL" id="KAF2186134.1"/>
    </source>
</evidence>
<proteinExistence type="predicted"/>